<sequence length="323" mass="33938">MSARLSGYRNLVLSRLGQGIVVIFLAYVLSFIVVSVLPGDAITNSLRDPQSGLSEEDIARIVAFYGLDKPVLIQLLLALGRFVSGDLGISLQSGLPVADLVFDALPSTAFLALTALILALVLAVAIVVGVHLLPPAAAGVLRSVPSFFLSVPNFVIGLILISIFGFTLHTFTITEPNSPVATFFAALTLAIPVSAPLAEVLVSSLDVETRQDYALVARSRGLSRVKVFARHLLKPSALPSVTMVALLIGELLGGAVITETIFGRNGVGTLVQRSVGAGDQPVLLAVVVLSAVIFVLVNLIADLSVPFLDPRTSVTKKKKDLVS</sequence>
<evidence type="ECO:0000256" key="2">
    <source>
        <dbReference type="ARBA" id="ARBA00022448"/>
    </source>
</evidence>
<dbReference type="InterPro" id="IPR000515">
    <property type="entry name" value="MetI-like"/>
</dbReference>
<feature type="transmembrane region" description="Helical" evidence="7">
    <location>
        <begin position="146"/>
        <end position="168"/>
    </location>
</feature>
<keyword evidence="6 7" id="KW-0472">Membrane</keyword>
<evidence type="ECO:0000256" key="6">
    <source>
        <dbReference type="ARBA" id="ARBA00023136"/>
    </source>
</evidence>
<proteinExistence type="inferred from homology"/>
<keyword evidence="2 7" id="KW-0813">Transport</keyword>
<dbReference type="CDD" id="cd06261">
    <property type="entry name" value="TM_PBP2"/>
    <property type="match status" value="1"/>
</dbReference>
<accession>A0AAU6WFD1</accession>
<evidence type="ECO:0000313" key="10">
    <source>
        <dbReference type="Proteomes" id="UP001486888"/>
    </source>
</evidence>
<keyword evidence="10" id="KW-1185">Reference proteome</keyword>
<keyword evidence="4 7" id="KW-0812">Transmembrane</keyword>
<evidence type="ECO:0000259" key="8">
    <source>
        <dbReference type="PROSITE" id="PS50928"/>
    </source>
</evidence>
<dbReference type="InterPro" id="IPR035906">
    <property type="entry name" value="MetI-like_sf"/>
</dbReference>
<evidence type="ECO:0000256" key="4">
    <source>
        <dbReference type="ARBA" id="ARBA00022692"/>
    </source>
</evidence>
<feature type="transmembrane region" description="Helical" evidence="7">
    <location>
        <begin position="282"/>
        <end position="308"/>
    </location>
</feature>
<dbReference type="GO" id="GO:0005886">
    <property type="term" value="C:plasma membrane"/>
    <property type="evidence" value="ECO:0007669"/>
    <property type="project" value="UniProtKB-SubCell"/>
</dbReference>
<dbReference type="PANTHER" id="PTHR43163:SF6">
    <property type="entry name" value="DIPEPTIDE TRANSPORT SYSTEM PERMEASE PROTEIN DPPB-RELATED"/>
    <property type="match status" value="1"/>
</dbReference>
<protein>
    <submittedName>
        <fullName evidence="9">ABC transporter permease</fullName>
    </submittedName>
</protein>
<dbReference type="PROSITE" id="PS50928">
    <property type="entry name" value="ABC_TM1"/>
    <property type="match status" value="1"/>
</dbReference>
<dbReference type="RefSeq" id="WP_345471898.1">
    <property type="nucleotide sequence ID" value="NZ_CP125942.1"/>
</dbReference>
<gene>
    <name evidence="9" type="ORF">QMQ05_16720</name>
</gene>
<evidence type="ECO:0000256" key="5">
    <source>
        <dbReference type="ARBA" id="ARBA00022989"/>
    </source>
</evidence>
<dbReference type="KEGG" id="gey:QMQ05_16720"/>
<dbReference type="AlphaFoldDB" id="A0AAU6WFD1"/>
<organism evidence="9 10">
    <name type="scientific">Glutamicibacter ectropisis</name>
    <dbReference type="NCBI Taxonomy" id="3046593"/>
    <lineage>
        <taxon>Bacteria</taxon>
        <taxon>Bacillati</taxon>
        <taxon>Actinomycetota</taxon>
        <taxon>Actinomycetes</taxon>
        <taxon>Micrococcales</taxon>
        <taxon>Micrococcaceae</taxon>
        <taxon>Glutamicibacter</taxon>
    </lineage>
</organism>
<dbReference type="EMBL" id="CP125942">
    <property type="protein sequence ID" value="XAO45946.1"/>
    <property type="molecule type" value="Genomic_DNA"/>
</dbReference>
<comment type="similarity">
    <text evidence="7">Belongs to the binding-protein-dependent transport system permease family.</text>
</comment>
<evidence type="ECO:0000313" key="9">
    <source>
        <dbReference type="EMBL" id="XAO45946.1"/>
    </source>
</evidence>
<keyword evidence="3" id="KW-1003">Cell membrane</keyword>
<reference evidence="9 10" key="1">
    <citation type="submission" date="2023-05" db="EMBL/GenBank/DDBJ databases">
        <title>Glutamicibacter sp. B1, complete genome.</title>
        <authorList>
            <person name="Long Y.H."/>
            <person name="Fang T."/>
            <person name="Li X.Y."/>
        </authorList>
    </citation>
    <scope>NUCLEOTIDE SEQUENCE [LARGE SCALE GENOMIC DNA]</scope>
    <source>
        <strain evidence="9 10">B1</strain>
    </source>
</reference>
<feature type="transmembrane region" description="Helical" evidence="7">
    <location>
        <begin position="240"/>
        <end position="262"/>
    </location>
</feature>
<feature type="transmembrane region" description="Helical" evidence="7">
    <location>
        <begin position="12"/>
        <end position="37"/>
    </location>
</feature>
<dbReference type="Gene3D" id="1.10.3720.10">
    <property type="entry name" value="MetI-like"/>
    <property type="match status" value="1"/>
</dbReference>
<feature type="transmembrane region" description="Helical" evidence="7">
    <location>
        <begin position="180"/>
        <end position="202"/>
    </location>
</feature>
<evidence type="ECO:0000256" key="7">
    <source>
        <dbReference type="RuleBase" id="RU363032"/>
    </source>
</evidence>
<evidence type="ECO:0000256" key="3">
    <source>
        <dbReference type="ARBA" id="ARBA00022475"/>
    </source>
</evidence>
<dbReference type="Proteomes" id="UP001486888">
    <property type="component" value="Chromosome"/>
</dbReference>
<dbReference type="PANTHER" id="PTHR43163">
    <property type="entry name" value="DIPEPTIDE TRANSPORT SYSTEM PERMEASE PROTEIN DPPB-RELATED"/>
    <property type="match status" value="1"/>
</dbReference>
<name>A0AAU6WFD1_9MICC</name>
<dbReference type="Pfam" id="PF00528">
    <property type="entry name" value="BPD_transp_1"/>
    <property type="match status" value="1"/>
</dbReference>
<feature type="transmembrane region" description="Helical" evidence="7">
    <location>
        <begin position="109"/>
        <end position="134"/>
    </location>
</feature>
<dbReference type="SUPFAM" id="SSF161098">
    <property type="entry name" value="MetI-like"/>
    <property type="match status" value="1"/>
</dbReference>
<comment type="subcellular location">
    <subcellularLocation>
        <location evidence="1 7">Cell membrane</location>
        <topology evidence="1 7">Multi-pass membrane protein</topology>
    </subcellularLocation>
</comment>
<evidence type="ECO:0000256" key="1">
    <source>
        <dbReference type="ARBA" id="ARBA00004651"/>
    </source>
</evidence>
<keyword evidence="5 7" id="KW-1133">Transmembrane helix</keyword>
<feature type="domain" description="ABC transmembrane type-1" evidence="8">
    <location>
        <begin position="105"/>
        <end position="301"/>
    </location>
</feature>
<dbReference type="GO" id="GO:0055085">
    <property type="term" value="P:transmembrane transport"/>
    <property type="evidence" value="ECO:0007669"/>
    <property type="project" value="InterPro"/>
</dbReference>